<dbReference type="PANTHER" id="PTHR14327">
    <property type="entry name" value="CATION CHANNEL SPERM-ASSOCIATED PROTEIN SUBUNIT GAMMA"/>
    <property type="match status" value="1"/>
</dbReference>
<sequence>MIFEFLIFCVQSTFKFQYEPVDSTNVNNFWITPNSTRQFYFHLYEDDNRISDADEATLITSGINPIYFHMDADSAENAEIQSEYDMTGWKFSFRAKTPGTFCFLVRPNLDTYINIENSKLCFEVTSFFLENGQFFLGQLNLSNKVDQSVLGNVNAKSFRSIKSAALSKFATGIIEIENAVGSPYFTKNLTVISANDFKDIYYISYDFAEFPELISPVSEIIVEPDGKFFIQAGNSIILINNDQTYEVLNSNVLFSRVGCSKSHCSYMYQPASAALTTEATKLNHKNPSYLQSDNHNTKNNDNKETKEMNKKKSSFNDKNNREYVNNGITAGNDKIDRIKDISVLDEQENGGNRINFVNTYDFIQLEDNEEIIDATFSSKNYSHFIAVTKINEFYQIRTAQIEYNQIDTSLKQVEIHDFLHETPKSTVFYKNPQIIDKSVVFDENETIRPSVFGVHSHQHQEENIYIYGSDLVYSPSYGVGWFLLATFGEQNITDFTSSPVSSKYAFRTSEHKLYFGSVGSQFFNQIDLVFFLSDYYNTKNLETNSKSFSEDDVNSDTLYSSKKGNLMDGTNHDLSKWNNILGNMRLYYSNDDILYAILFNEDDGSIQRVPIPIEASQYTDSECPYFSCAILANDSNDITRVRDFQEFPSDIYLDHKTMYNFTVIFGKKAGVTPLFQVIANPILNINSSIVNDSLSDTLSYQVNITEQNTQPYKLLPGEYIETVPIVVRVSNTSPRCKFSQASISAHIGCPKGYVFENFPTGKLCDNDQEIQCLDYSQMWNPRFILRDSLDNSTTHYSGMFNLSIIGYGPSRDRMTMFANDDELYTYNFGSKPMWGFDASERTGIASHANSTVVWLCAQGSPCSNVSPSFPDVPKLYIKFHASTNISYDNVSYCIYDTTFDICLISLPLAFAYQILTISVTLAICIIISLFVYSIHLTHYSSSTLPNVQKQKKLSKIGLKQD</sequence>
<evidence type="ECO:0000259" key="3">
    <source>
        <dbReference type="Pfam" id="PF22846"/>
    </source>
</evidence>
<dbReference type="Proteomes" id="UP000179807">
    <property type="component" value="Unassembled WGS sequence"/>
</dbReference>
<proteinExistence type="predicted"/>
<feature type="region of interest" description="Disordered" evidence="1">
    <location>
        <begin position="285"/>
        <end position="328"/>
    </location>
</feature>
<comment type="caution">
    <text evidence="4">The sequence shown here is derived from an EMBL/GenBank/DDBJ whole genome shotgun (WGS) entry which is preliminary data.</text>
</comment>
<dbReference type="InterPro" id="IPR053873">
    <property type="entry name" value="CATSPERG_C"/>
</dbReference>
<accession>A0A1J4KTL8</accession>
<dbReference type="OrthoDB" id="9949093at2759"/>
<gene>
    <name evidence="4" type="ORF">TRFO_42952</name>
</gene>
<evidence type="ECO:0000313" key="4">
    <source>
        <dbReference type="EMBL" id="OHT14607.1"/>
    </source>
</evidence>
<dbReference type="InterPro" id="IPR028246">
    <property type="entry name" value="CATSPERG"/>
</dbReference>
<keyword evidence="2" id="KW-0472">Membrane</keyword>
<feature type="domain" description="CATSPERG C-terminal" evidence="3">
    <location>
        <begin position="765"/>
        <end position="931"/>
    </location>
</feature>
<reference evidence="4" key="1">
    <citation type="submission" date="2016-10" db="EMBL/GenBank/DDBJ databases">
        <authorList>
            <person name="Benchimol M."/>
            <person name="Almeida L.G."/>
            <person name="Vasconcelos A.T."/>
            <person name="Perreira-Neves A."/>
            <person name="Rosa I.A."/>
            <person name="Tasca T."/>
            <person name="Bogo M.R."/>
            <person name="de Souza W."/>
        </authorList>
    </citation>
    <scope>NUCLEOTIDE SEQUENCE [LARGE SCALE GENOMIC DNA]</scope>
    <source>
        <strain evidence="4">K</strain>
    </source>
</reference>
<organism evidence="4 5">
    <name type="scientific">Tritrichomonas foetus</name>
    <dbReference type="NCBI Taxonomy" id="1144522"/>
    <lineage>
        <taxon>Eukaryota</taxon>
        <taxon>Metamonada</taxon>
        <taxon>Parabasalia</taxon>
        <taxon>Tritrichomonadida</taxon>
        <taxon>Tritrichomonadidae</taxon>
        <taxon>Tritrichomonas</taxon>
    </lineage>
</organism>
<evidence type="ECO:0000256" key="1">
    <source>
        <dbReference type="SAM" id="MobiDB-lite"/>
    </source>
</evidence>
<dbReference type="PANTHER" id="PTHR14327:SF1">
    <property type="entry name" value="CATION CHANNEL SPERM-ASSOCIATED AUXILIARY SUBUNIT GAMMA"/>
    <property type="match status" value="1"/>
</dbReference>
<dbReference type="VEuPathDB" id="TrichDB:TRFO_42952"/>
<dbReference type="EMBL" id="MLAK01000340">
    <property type="protein sequence ID" value="OHT14607.1"/>
    <property type="molecule type" value="Genomic_DNA"/>
</dbReference>
<name>A0A1J4KTL8_9EUKA</name>
<dbReference type="GO" id="GO:0097228">
    <property type="term" value="C:sperm principal piece"/>
    <property type="evidence" value="ECO:0007669"/>
    <property type="project" value="InterPro"/>
</dbReference>
<protein>
    <recommendedName>
        <fullName evidence="3">CATSPERG C-terminal domain-containing protein</fullName>
    </recommendedName>
</protein>
<dbReference type="AlphaFoldDB" id="A0A1J4KTL8"/>
<keyword evidence="5" id="KW-1185">Reference proteome</keyword>
<feature type="compositionally biased region" description="Basic and acidic residues" evidence="1">
    <location>
        <begin position="295"/>
        <end position="321"/>
    </location>
</feature>
<dbReference type="RefSeq" id="XP_068367743.1">
    <property type="nucleotide sequence ID" value="XM_068514560.1"/>
</dbReference>
<keyword evidence="2" id="KW-0812">Transmembrane</keyword>
<feature type="transmembrane region" description="Helical" evidence="2">
    <location>
        <begin position="910"/>
        <end position="932"/>
    </location>
</feature>
<keyword evidence="2" id="KW-1133">Transmembrane helix</keyword>
<evidence type="ECO:0000256" key="2">
    <source>
        <dbReference type="SAM" id="Phobius"/>
    </source>
</evidence>
<dbReference type="Pfam" id="PF22846">
    <property type="entry name" value="CATSPERG_C"/>
    <property type="match status" value="1"/>
</dbReference>
<dbReference type="GeneID" id="94849264"/>
<dbReference type="GO" id="GO:0036128">
    <property type="term" value="C:CatSper complex"/>
    <property type="evidence" value="ECO:0007669"/>
    <property type="project" value="InterPro"/>
</dbReference>
<evidence type="ECO:0000313" key="5">
    <source>
        <dbReference type="Proteomes" id="UP000179807"/>
    </source>
</evidence>